<dbReference type="InterPro" id="IPR005143">
    <property type="entry name" value="TF_LuxR_autoind-bd_dom"/>
</dbReference>
<keyword evidence="3" id="KW-0804">Transcription</keyword>
<evidence type="ECO:0000256" key="1">
    <source>
        <dbReference type="ARBA" id="ARBA00023015"/>
    </source>
</evidence>
<dbReference type="RefSeq" id="WP_231322399.1">
    <property type="nucleotide sequence ID" value="NZ_CP088156.1"/>
</dbReference>
<evidence type="ECO:0000256" key="2">
    <source>
        <dbReference type="ARBA" id="ARBA00023125"/>
    </source>
</evidence>
<organism evidence="5 6">
    <name type="scientific">Bradyrhizobium ontarionense</name>
    <dbReference type="NCBI Taxonomy" id="2898149"/>
    <lineage>
        <taxon>Bacteria</taxon>
        <taxon>Pseudomonadati</taxon>
        <taxon>Pseudomonadota</taxon>
        <taxon>Alphaproteobacteria</taxon>
        <taxon>Hyphomicrobiales</taxon>
        <taxon>Nitrobacteraceae</taxon>
        <taxon>Bradyrhizobium</taxon>
    </lineage>
</organism>
<dbReference type="InterPro" id="IPR036388">
    <property type="entry name" value="WH-like_DNA-bd_sf"/>
</dbReference>
<dbReference type="Pfam" id="PF00196">
    <property type="entry name" value="GerE"/>
    <property type="match status" value="1"/>
</dbReference>
<name>A0ABY3RD63_9BRAD</name>
<keyword evidence="1" id="KW-0805">Transcription regulation</keyword>
<proteinExistence type="predicted"/>
<dbReference type="SUPFAM" id="SSF75516">
    <property type="entry name" value="Pheromone-binding domain of LuxR-like quorum-sensing transcription factors"/>
    <property type="match status" value="1"/>
</dbReference>
<keyword evidence="2" id="KW-0238">DNA-binding</keyword>
<feature type="domain" description="HTH luxR-type" evidence="4">
    <location>
        <begin position="174"/>
        <end position="239"/>
    </location>
</feature>
<reference evidence="5" key="1">
    <citation type="journal article" date="2024" name="Antonie Van Leeuwenhoek">
        <title>Bradyrhizobium ontarionense sp. nov., a novel bacterial symbiont isolated from Aeschynomene indica (Indian jointvetch), harbours photosynthesis, nitrogen fixation and nitrous oxide (N2O) reductase genes.</title>
        <authorList>
            <person name="Bromfield E.S.P."/>
            <person name="Cloutier S."/>
        </authorList>
    </citation>
    <scope>NUCLEOTIDE SEQUENCE</scope>
    <source>
        <strain evidence="5">A19</strain>
    </source>
</reference>
<dbReference type="Proteomes" id="UP001431010">
    <property type="component" value="Chromosome"/>
</dbReference>
<dbReference type="EMBL" id="CP088156">
    <property type="protein sequence ID" value="UFZ04932.1"/>
    <property type="molecule type" value="Genomic_DNA"/>
</dbReference>
<dbReference type="SMART" id="SM00421">
    <property type="entry name" value="HTH_LUXR"/>
    <property type="match status" value="1"/>
</dbReference>
<dbReference type="SUPFAM" id="SSF46894">
    <property type="entry name" value="C-terminal effector domain of the bipartite response regulators"/>
    <property type="match status" value="1"/>
</dbReference>
<dbReference type="Gene3D" id="1.10.10.10">
    <property type="entry name" value="Winged helix-like DNA-binding domain superfamily/Winged helix DNA-binding domain"/>
    <property type="match status" value="1"/>
</dbReference>
<dbReference type="InterPro" id="IPR036693">
    <property type="entry name" value="TF_LuxR_autoind-bd_dom_sf"/>
</dbReference>
<dbReference type="PROSITE" id="PS50043">
    <property type="entry name" value="HTH_LUXR_2"/>
    <property type="match status" value="1"/>
</dbReference>
<dbReference type="InterPro" id="IPR016032">
    <property type="entry name" value="Sig_transdc_resp-reg_C-effctor"/>
</dbReference>
<accession>A0ABY3RD63</accession>
<evidence type="ECO:0000256" key="3">
    <source>
        <dbReference type="ARBA" id="ARBA00023163"/>
    </source>
</evidence>
<dbReference type="InterPro" id="IPR000792">
    <property type="entry name" value="Tscrpt_reg_LuxR_C"/>
</dbReference>
<dbReference type="PANTHER" id="PTHR44688">
    <property type="entry name" value="DNA-BINDING TRANSCRIPTIONAL ACTIVATOR DEVR_DOSR"/>
    <property type="match status" value="1"/>
</dbReference>
<evidence type="ECO:0000259" key="4">
    <source>
        <dbReference type="PROSITE" id="PS50043"/>
    </source>
</evidence>
<dbReference type="PANTHER" id="PTHR44688:SF16">
    <property type="entry name" value="DNA-BINDING TRANSCRIPTIONAL ACTIVATOR DEVR_DOSR"/>
    <property type="match status" value="1"/>
</dbReference>
<keyword evidence="6" id="KW-1185">Reference proteome</keyword>
<dbReference type="Pfam" id="PF03472">
    <property type="entry name" value="Autoind_bind"/>
    <property type="match status" value="1"/>
</dbReference>
<gene>
    <name evidence="5" type="ORF">LQG66_01005</name>
</gene>
<dbReference type="PRINTS" id="PR00038">
    <property type="entry name" value="HTHLUXR"/>
</dbReference>
<evidence type="ECO:0000313" key="6">
    <source>
        <dbReference type="Proteomes" id="UP001431010"/>
    </source>
</evidence>
<evidence type="ECO:0000313" key="5">
    <source>
        <dbReference type="EMBL" id="UFZ04932.1"/>
    </source>
</evidence>
<dbReference type="Gene3D" id="3.30.450.80">
    <property type="entry name" value="Transcription factor LuxR-like, autoinducer-binding domain"/>
    <property type="match status" value="1"/>
</dbReference>
<sequence length="257" mass="28874">MDDVNRLSTMCPRLTTARSQERLFEMVKSMLTEFGIDHFLYRIIEIPRTKNRVPVIHSSYPPHITKRYSEACTVADPVLWACSKSRLPIVWDDFDDRVAVDCFGYGTGIKVHGLSFPIRGPAREFAIFSAIYRASNDSLLRQYIPDLLLFAHTVHAQVLVLAGVEENTLQARKLAHEPPRITRRELQCLSLAADGLQNKQIAAQLGISERVVRAYFDSARVKLECENRTHVVSRAVALNLIAPKLGSLSRMACPAAS</sequence>
<protein>
    <submittedName>
        <fullName evidence="5">LuxR family transcriptional regulator</fullName>
    </submittedName>
</protein>
<dbReference type="CDD" id="cd06170">
    <property type="entry name" value="LuxR_C_like"/>
    <property type="match status" value="1"/>
</dbReference>